<dbReference type="GO" id="GO:0071013">
    <property type="term" value="C:catalytic step 2 spliceosome"/>
    <property type="evidence" value="ECO:0007669"/>
    <property type="project" value="TreeGrafter"/>
</dbReference>
<evidence type="ECO:0000259" key="7">
    <source>
        <dbReference type="SMART" id="SM00581"/>
    </source>
</evidence>
<dbReference type="SMART" id="SM00581">
    <property type="entry name" value="PSP"/>
    <property type="match status" value="1"/>
</dbReference>
<evidence type="ECO:0000256" key="3">
    <source>
        <dbReference type="ARBA" id="ARBA00022771"/>
    </source>
</evidence>
<evidence type="ECO:0000256" key="4">
    <source>
        <dbReference type="ARBA" id="ARBA00022833"/>
    </source>
</evidence>
<dbReference type="OrthoDB" id="8026949at2759"/>
<dbReference type="EMBL" id="KQ976511">
    <property type="protein sequence ID" value="KYM82531.1"/>
    <property type="molecule type" value="Genomic_DNA"/>
</dbReference>
<dbReference type="PANTHER" id="PTHR13316">
    <property type="entry name" value="ZINC FINGER, CCHC DOMAIN CONTAINING 8"/>
    <property type="match status" value="1"/>
</dbReference>
<evidence type="ECO:0000256" key="5">
    <source>
        <dbReference type="ARBA" id="ARBA00023242"/>
    </source>
</evidence>
<proteinExistence type="predicted"/>
<feature type="compositionally biased region" description="Pro residues" evidence="6">
    <location>
        <begin position="436"/>
        <end position="457"/>
    </location>
</feature>
<gene>
    <name evidence="8" type="ORF">ALC53_07022</name>
</gene>
<keyword evidence="9" id="KW-1185">Reference proteome</keyword>
<keyword evidence="2" id="KW-0479">Metal-binding</keyword>
<dbReference type="InterPro" id="IPR052115">
    <property type="entry name" value="NEXT_complex_subunit_ZCCHC8"/>
</dbReference>
<keyword evidence="3" id="KW-0863">Zinc-finger</keyword>
<keyword evidence="5" id="KW-0539">Nucleus</keyword>
<organism evidence="8 9">
    <name type="scientific">Atta colombica</name>
    <dbReference type="NCBI Taxonomy" id="520822"/>
    <lineage>
        <taxon>Eukaryota</taxon>
        <taxon>Metazoa</taxon>
        <taxon>Ecdysozoa</taxon>
        <taxon>Arthropoda</taxon>
        <taxon>Hexapoda</taxon>
        <taxon>Insecta</taxon>
        <taxon>Pterygota</taxon>
        <taxon>Neoptera</taxon>
        <taxon>Endopterygota</taxon>
        <taxon>Hymenoptera</taxon>
        <taxon>Apocrita</taxon>
        <taxon>Aculeata</taxon>
        <taxon>Formicoidea</taxon>
        <taxon>Formicidae</taxon>
        <taxon>Myrmicinae</taxon>
        <taxon>Atta</taxon>
    </lineage>
</organism>
<evidence type="ECO:0000313" key="9">
    <source>
        <dbReference type="Proteomes" id="UP000078540"/>
    </source>
</evidence>
<dbReference type="Proteomes" id="UP000078540">
    <property type="component" value="Unassembled WGS sequence"/>
</dbReference>
<dbReference type="GO" id="GO:0008270">
    <property type="term" value="F:zinc ion binding"/>
    <property type="evidence" value="ECO:0007669"/>
    <property type="project" value="UniProtKB-KW"/>
</dbReference>
<accession>A0A195BD81</accession>
<dbReference type="Pfam" id="PF04046">
    <property type="entry name" value="PSP"/>
    <property type="match status" value="1"/>
</dbReference>
<comment type="subcellular location">
    <subcellularLocation>
        <location evidence="1">Nucleus</location>
    </subcellularLocation>
</comment>
<dbReference type="InterPro" id="IPR006568">
    <property type="entry name" value="PSP_pro-rich"/>
</dbReference>
<dbReference type="STRING" id="520822.A0A195BD81"/>
<feature type="compositionally biased region" description="Polar residues" evidence="6">
    <location>
        <begin position="465"/>
        <end position="488"/>
    </location>
</feature>
<protein>
    <submittedName>
        <fullName evidence="8">Zinc finger CCHC domain-containing protein 8</fullName>
    </submittedName>
</protein>
<feature type="region of interest" description="Disordered" evidence="6">
    <location>
        <begin position="430"/>
        <end position="492"/>
    </location>
</feature>
<evidence type="ECO:0000256" key="2">
    <source>
        <dbReference type="ARBA" id="ARBA00022723"/>
    </source>
</evidence>
<sequence>MMDSDVRVFNISMDTIPLDSSIVEDSETEVIELDTSYNTKVISCLDDEVQVYSTKSISHASTPDDIETIETRVNSRRDSQFVRSNDNNSQPVFKVMFRDESISRRYRRQIKDFLYTLVRSKPRRKKDLNESSLTLEIWDDGVDSKDKKFVENDDIQCSDTSDFLFTIDKQPNVKNDMDIPTYGQKYENTFEESVHETPKDFMPRLSCFNCNGNHNLRDCPLPRNQSNINKKRKEFASKHNMGVRYHLSEDQRFSHMVPGQLSQKLRKALGLKDNQLPRHIYRMRLLGYPPGWLEEARLQHSGLSLFNSDGIAENDTHKEGEIIIDRNKDQYDIKKIYDFPGFNVPPPSGISDESHNYWVPQMQSIHSKQVMLLHLQGKETDDGYKRKKLKLPPPVNVNVATISDMEIEDAEVENIVENLSVNGHFVPPLPKESVEVPPPPPPPPLPPPPPPPPPPELPQTDDSDSQSQELPSSDSADDTTSNRNSPSLSELERTKKVLLMEIEEVNSHSNSDFILTKNDSNTVFISETPFSSITTTPCTSRRSSVQDSVKSDLQYCSDISLKNDFNTMITLDTLASDKMSQFDSTPIRSTSHRSSDTNQASVKSVHLGTPILPSTSPYSKLPSSEKFSKDISDVINFENLPDSTGKFEQMSGVLQKVRSTMARLHQQE</sequence>
<feature type="domain" description="PSP proline-rich" evidence="7">
    <location>
        <begin position="253"/>
        <end position="305"/>
    </location>
</feature>
<dbReference type="AlphaFoldDB" id="A0A195BD81"/>
<evidence type="ECO:0000256" key="6">
    <source>
        <dbReference type="SAM" id="MobiDB-lite"/>
    </source>
</evidence>
<evidence type="ECO:0000256" key="1">
    <source>
        <dbReference type="ARBA" id="ARBA00004123"/>
    </source>
</evidence>
<name>A0A195BD81_9HYME</name>
<dbReference type="PANTHER" id="PTHR13316:SF0">
    <property type="entry name" value="ZINC FINGER CCHC DOMAIN-CONTAINING PROTEIN 8"/>
    <property type="match status" value="1"/>
</dbReference>
<dbReference type="KEGG" id="acoc:108687472"/>
<reference evidence="8 9" key="1">
    <citation type="submission" date="2015-09" db="EMBL/GenBank/DDBJ databases">
        <title>Atta colombica WGS genome.</title>
        <authorList>
            <person name="Nygaard S."/>
            <person name="Hu H."/>
            <person name="Boomsma J."/>
            <person name="Zhang G."/>
        </authorList>
    </citation>
    <scope>NUCLEOTIDE SEQUENCE [LARGE SCALE GENOMIC DNA]</scope>
    <source>
        <strain evidence="8">Treedump-2</strain>
        <tissue evidence="8">Whole body</tissue>
    </source>
</reference>
<keyword evidence="4" id="KW-0862">Zinc</keyword>
<dbReference type="GO" id="GO:0003723">
    <property type="term" value="F:RNA binding"/>
    <property type="evidence" value="ECO:0007669"/>
    <property type="project" value="TreeGrafter"/>
</dbReference>
<evidence type="ECO:0000313" key="8">
    <source>
        <dbReference type="EMBL" id="KYM82531.1"/>
    </source>
</evidence>